<dbReference type="SUPFAM" id="SSF46785">
    <property type="entry name" value="Winged helix' DNA-binding domain"/>
    <property type="match status" value="1"/>
</dbReference>
<dbReference type="InterPro" id="IPR012967">
    <property type="entry name" value="COMT_dimerisation"/>
</dbReference>
<dbReference type="GO" id="GO:0008171">
    <property type="term" value="F:O-methyltransferase activity"/>
    <property type="evidence" value="ECO:0007669"/>
    <property type="project" value="InterPro"/>
</dbReference>
<dbReference type="Gene3D" id="1.10.287.1350">
    <property type="match status" value="1"/>
</dbReference>
<dbReference type="Gene3D" id="1.10.10.10">
    <property type="entry name" value="Winged helix-like DNA-binding domain superfamily/Winged helix DNA-binding domain"/>
    <property type="match status" value="1"/>
</dbReference>
<dbReference type="AlphaFoldDB" id="A0A0K9XJ39"/>
<dbReference type="InterPro" id="IPR016461">
    <property type="entry name" value="COMT-like"/>
</dbReference>
<dbReference type="SUPFAM" id="SSF53335">
    <property type="entry name" value="S-adenosyl-L-methionine-dependent methyltransferases"/>
    <property type="match status" value="1"/>
</dbReference>
<dbReference type="RefSeq" id="WP_049714021.1">
    <property type="nucleotide sequence ID" value="NZ_LFXA01000002.1"/>
</dbReference>
<comment type="caution">
    <text evidence="7">The sequence shown here is derived from an EMBL/GenBank/DDBJ whole genome shotgun (WGS) entry which is preliminary data.</text>
</comment>
<evidence type="ECO:0000256" key="3">
    <source>
        <dbReference type="ARBA" id="ARBA00022691"/>
    </source>
</evidence>
<feature type="active site" description="Proton acceptor" evidence="4">
    <location>
        <position position="251"/>
    </location>
</feature>
<dbReference type="STRING" id="1678637.AC230_01055"/>
<reference evidence="8" key="1">
    <citation type="submission" date="2015-07" db="EMBL/GenBank/DDBJ databases">
        <title>Draft genome sequence of Streptomyces sp. CMAA 1322, a bacterium isolated from Caatinga biome, from dry forest semiarid of Brazil.</title>
        <authorList>
            <person name="Santos S.N."/>
            <person name="Gacesa R."/>
            <person name="Taketani R.G."/>
            <person name="Long P.F."/>
            <person name="Melo I.S."/>
        </authorList>
    </citation>
    <scope>NUCLEOTIDE SEQUENCE [LARGE SCALE GENOMIC DNA]</scope>
    <source>
        <strain evidence="8">CMAA 1322</strain>
    </source>
</reference>
<evidence type="ECO:0000259" key="5">
    <source>
        <dbReference type="Pfam" id="PF00891"/>
    </source>
</evidence>
<dbReference type="Pfam" id="PF00891">
    <property type="entry name" value="Methyltransf_2"/>
    <property type="match status" value="1"/>
</dbReference>
<dbReference type="PANTHER" id="PTHR43712">
    <property type="entry name" value="PUTATIVE (AFU_ORTHOLOGUE AFUA_4G14580)-RELATED"/>
    <property type="match status" value="1"/>
</dbReference>
<dbReference type="EMBL" id="LFXA01000002">
    <property type="protein sequence ID" value="KNB53318.1"/>
    <property type="molecule type" value="Genomic_DNA"/>
</dbReference>
<accession>A0A0K9XJ39</accession>
<dbReference type="PANTHER" id="PTHR43712:SF2">
    <property type="entry name" value="O-METHYLTRANSFERASE CICE"/>
    <property type="match status" value="1"/>
</dbReference>
<proteinExistence type="predicted"/>
<dbReference type="InterPro" id="IPR029063">
    <property type="entry name" value="SAM-dependent_MTases_sf"/>
</dbReference>
<dbReference type="InterPro" id="IPR036390">
    <property type="entry name" value="WH_DNA-bd_sf"/>
</dbReference>
<dbReference type="Pfam" id="PF08100">
    <property type="entry name" value="Dimerisation"/>
    <property type="match status" value="1"/>
</dbReference>
<evidence type="ECO:0000256" key="1">
    <source>
        <dbReference type="ARBA" id="ARBA00022603"/>
    </source>
</evidence>
<dbReference type="PATRIC" id="fig|1678637.3.peg.223"/>
<dbReference type="OrthoDB" id="4145676at2"/>
<keyword evidence="3" id="KW-0949">S-adenosyl-L-methionine</keyword>
<dbReference type="InterPro" id="IPR001077">
    <property type="entry name" value="COMT_C"/>
</dbReference>
<keyword evidence="1 7" id="KW-0489">Methyltransferase</keyword>
<evidence type="ECO:0000256" key="2">
    <source>
        <dbReference type="ARBA" id="ARBA00022679"/>
    </source>
</evidence>
<dbReference type="Gene3D" id="3.40.50.150">
    <property type="entry name" value="Vaccinia Virus protein VP39"/>
    <property type="match status" value="1"/>
</dbReference>
<organism evidence="7 8">
    <name type="scientific">Streptomyces caatingaensis</name>
    <dbReference type="NCBI Taxonomy" id="1678637"/>
    <lineage>
        <taxon>Bacteria</taxon>
        <taxon>Bacillati</taxon>
        <taxon>Actinomycetota</taxon>
        <taxon>Actinomycetes</taxon>
        <taxon>Kitasatosporales</taxon>
        <taxon>Streptomycetaceae</taxon>
        <taxon>Streptomyces</taxon>
    </lineage>
</organism>
<dbReference type="PIRSF" id="PIRSF005739">
    <property type="entry name" value="O-mtase"/>
    <property type="match status" value="1"/>
</dbReference>
<dbReference type="PROSITE" id="PS51683">
    <property type="entry name" value="SAM_OMT_II"/>
    <property type="match status" value="1"/>
</dbReference>
<evidence type="ECO:0000313" key="8">
    <source>
        <dbReference type="Proteomes" id="UP000037288"/>
    </source>
</evidence>
<feature type="domain" description="O-methyltransferase dimerisation" evidence="6">
    <location>
        <begin position="16"/>
        <end position="91"/>
    </location>
</feature>
<keyword evidence="2 7" id="KW-0808">Transferase</keyword>
<gene>
    <name evidence="7" type="ORF">AC230_01055</name>
</gene>
<feature type="domain" description="O-methyltransferase C-terminal" evidence="5">
    <location>
        <begin position="115"/>
        <end position="328"/>
    </location>
</feature>
<sequence>MAHRSPEQHEARRLLMQWIFGSRATEVLVTALRLNLPGLLGDGEADVADLARSCDVPAAQLNRLMRALASLGLCTEPAPGRYALTEAGALLRDEHPESLGDFARFHTSPVALEPWSRLESSLRTGRTAFDEHFGVPLYAYFADKPELTATFNSAMSQESNKVAAELPVSYDFGRYGTVMDVGGGDGTLLTSILRRHEGVRGVVFESAEGAAQAAGTVKAAGLEGRCSVATGDFFRSVPAGADLYVIKSVIHNWDDERAATILRNCREAMPEHGRLIVVDVVLPETVPAASSDAPEINPYIKDLQMQILVSGKERTRADFESLCATAGLRVTDVLPLPAYTGFSIVEAVRA</sequence>
<keyword evidence="8" id="KW-1185">Reference proteome</keyword>
<evidence type="ECO:0000313" key="7">
    <source>
        <dbReference type="EMBL" id="KNB53318.1"/>
    </source>
</evidence>
<evidence type="ECO:0000256" key="4">
    <source>
        <dbReference type="PIRSR" id="PIRSR005739-1"/>
    </source>
</evidence>
<protein>
    <submittedName>
        <fullName evidence="7">Methyltransferase</fullName>
    </submittedName>
</protein>
<name>A0A0K9XJ39_9ACTN</name>
<dbReference type="GO" id="GO:0032259">
    <property type="term" value="P:methylation"/>
    <property type="evidence" value="ECO:0007669"/>
    <property type="project" value="UniProtKB-KW"/>
</dbReference>
<dbReference type="GO" id="GO:0046983">
    <property type="term" value="F:protein dimerization activity"/>
    <property type="evidence" value="ECO:0007669"/>
    <property type="project" value="InterPro"/>
</dbReference>
<dbReference type="InterPro" id="IPR036388">
    <property type="entry name" value="WH-like_DNA-bd_sf"/>
</dbReference>
<evidence type="ECO:0000259" key="6">
    <source>
        <dbReference type="Pfam" id="PF08100"/>
    </source>
</evidence>
<dbReference type="CDD" id="cd02440">
    <property type="entry name" value="AdoMet_MTases"/>
    <property type="match status" value="1"/>
</dbReference>
<dbReference type="Proteomes" id="UP000037288">
    <property type="component" value="Unassembled WGS sequence"/>
</dbReference>